<sequence length="504" mass="54201">MPGKIAQVIGTVVDVEFPADQMPNLFDALEVDNSGERLVLEVQQHIGNHWARCLALGSTDGVARGSEVTDTGSKVMVPVGPETLGRLFDVTGTPLDNLGAVEAGQHWPIHRDPPAFDDQSSTVDILETGIKVFDLITPFPKGGKVGAYGGAGVGKTVIIQELIRNIGAVHSGVSVFAGVGERSREGNDLWHEMQDSGVLGTTVLVFGQMNETPGVRARIGLTGLTMAEYFREEENQDVLLFIDNIYRYILAGMEVSALLGRMPSAVGYQPTLSTEMGALQERITSTKSGSITSFQAIYVPADDYTDPGIVTTFGHLDAVVSLERSLAAQALYPAVDPLASFARILEPRIVGEETLPGRPWRAAERELFSGEVDALVAPGIAGQLGILPRHAPLMTSLQPGELMVRADGEESYLALSGGYLEVLGNRVTILADAAEDVDEIDEARAQEAIDQAQERIANRESDVELERAVASLRRAQVRLTVSRRRRTSPHRSMAQRRLDSGGGG</sequence>
<keyword evidence="12" id="KW-0066">ATP synthesis</keyword>
<dbReference type="Pfam" id="PF02823">
    <property type="entry name" value="ATP-synt_DE_N"/>
    <property type="match status" value="1"/>
</dbReference>
<dbReference type="InterPro" id="IPR020547">
    <property type="entry name" value="ATP_synth_F1_esu_C"/>
</dbReference>
<evidence type="ECO:0000256" key="4">
    <source>
        <dbReference type="ARBA" id="ARBA00022448"/>
    </source>
</evidence>
<reference evidence="15" key="1">
    <citation type="submission" date="2023-03" db="EMBL/GenBank/DDBJ databases">
        <authorList>
            <person name="Steffen K."/>
            <person name="Cardenas P."/>
        </authorList>
    </citation>
    <scope>NUCLEOTIDE SEQUENCE</scope>
</reference>
<comment type="subcellular location">
    <subcellularLocation>
        <location evidence="1">Membrane</location>
    </subcellularLocation>
</comment>
<dbReference type="Gene3D" id="2.60.15.10">
    <property type="entry name" value="F0F1 ATP synthase delta/epsilon subunit, N-terminal"/>
    <property type="match status" value="1"/>
</dbReference>
<comment type="caution">
    <text evidence="15">The sequence shown here is derived from an EMBL/GenBank/DDBJ whole genome shotgun (WGS) entry which is preliminary data.</text>
</comment>
<comment type="similarity">
    <text evidence="2">Belongs to the ATPase epsilon chain family.</text>
</comment>
<evidence type="ECO:0000256" key="13">
    <source>
        <dbReference type="SAM" id="MobiDB-lite"/>
    </source>
</evidence>
<dbReference type="Gene3D" id="3.40.50.300">
    <property type="entry name" value="P-loop containing nucleotide triphosphate hydrolases"/>
    <property type="match status" value="1"/>
</dbReference>
<dbReference type="SUPFAM" id="SSF50615">
    <property type="entry name" value="N-terminal domain of alpha and beta subunits of F1 ATP synthase"/>
    <property type="match status" value="1"/>
</dbReference>
<evidence type="ECO:0000256" key="8">
    <source>
        <dbReference type="ARBA" id="ARBA00022967"/>
    </source>
</evidence>
<evidence type="ECO:0000256" key="9">
    <source>
        <dbReference type="ARBA" id="ARBA00023065"/>
    </source>
</evidence>
<dbReference type="GO" id="GO:0045259">
    <property type="term" value="C:proton-transporting ATP synthase complex"/>
    <property type="evidence" value="ECO:0007669"/>
    <property type="project" value="UniProtKB-KW"/>
</dbReference>
<dbReference type="CDD" id="cd18115">
    <property type="entry name" value="ATP-synt_F1_beta_N"/>
    <property type="match status" value="1"/>
</dbReference>
<dbReference type="CDD" id="cd12152">
    <property type="entry name" value="F1-ATPase_delta"/>
    <property type="match status" value="1"/>
</dbReference>
<dbReference type="CDD" id="cd01133">
    <property type="entry name" value="F1-ATPase_beta_CD"/>
    <property type="match status" value="1"/>
</dbReference>
<evidence type="ECO:0000313" key="15">
    <source>
        <dbReference type="EMBL" id="CAI8039567.1"/>
    </source>
</evidence>
<dbReference type="InterPro" id="IPR036794">
    <property type="entry name" value="ATP_F1_dsu/esu_C_sf"/>
</dbReference>
<feature type="domain" description="AAA+ ATPase" evidence="14">
    <location>
        <begin position="141"/>
        <end position="326"/>
    </location>
</feature>
<comment type="similarity">
    <text evidence="3">Belongs to the ATPase alpha/beta chains family.</text>
</comment>
<dbReference type="FunFam" id="3.40.50.300:FF:001630">
    <property type="entry name" value="ATP synthase subunit beta"/>
    <property type="match status" value="1"/>
</dbReference>
<dbReference type="InterPro" id="IPR036121">
    <property type="entry name" value="ATPase_F1/V1/A1_a/bsu_N_sf"/>
</dbReference>
<dbReference type="Proteomes" id="UP001174909">
    <property type="component" value="Unassembled WGS sequence"/>
</dbReference>
<keyword evidence="8" id="KW-1278">Translocase</keyword>
<dbReference type="InterPro" id="IPR000194">
    <property type="entry name" value="ATPase_F1/V1/A1_a/bsu_nucl-bd"/>
</dbReference>
<evidence type="ECO:0000256" key="7">
    <source>
        <dbReference type="ARBA" id="ARBA00022840"/>
    </source>
</evidence>
<dbReference type="PANTHER" id="PTHR15184:SF71">
    <property type="entry name" value="ATP SYNTHASE SUBUNIT BETA, MITOCHONDRIAL"/>
    <property type="match status" value="1"/>
</dbReference>
<dbReference type="GO" id="GO:0046933">
    <property type="term" value="F:proton-transporting ATP synthase activity, rotational mechanism"/>
    <property type="evidence" value="ECO:0007669"/>
    <property type="project" value="InterPro"/>
</dbReference>
<proteinExistence type="inferred from homology"/>
<keyword evidence="6" id="KW-0375">Hydrogen ion transport</keyword>
<dbReference type="InterPro" id="IPR050053">
    <property type="entry name" value="ATPase_alpha/beta_chains"/>
</dbReference>
<dbReference type="InterPro" id="IPR005722">
    <property type="entry name" value="ATP_synth_F1_bsu"/>
</dbReference>
<dbReference type="Gene3D" id="1.20.5.440">
    <property type="entry name" value="ATP synthase delta/epsilon subunit, C-terminal domain"/>
    <property type="match status" value="1"/>
</dbReference>
<evidence type="ECO:0000256" key="6">
    <source>
        <dbReference type="ARBA" id="ARBA00022781"/>
    </source>
</evidence>
<protein>
    <submittedName>
        <fullName evidence="15">ATP synthase subunit beta</fullName>
    </submittedName>
</protein>
<dbReference type="AlphaFoldDB" id="A0AA35X6I6"/>
<organism evidence="15 16">
    <name type="scientific">Geodia barretti</name>
    <name type="common">Barrett's horny sponge</name>
    <dbReference type="NCBI Taxonomy" id="519541"/>
    <lineage>
        <taxon>Eukaryota</taxon>
        <taxon>Metazoa</taxon>
        <taxon>Porifera</taxon>
        <taxon>Demospongiae</taxon>
        <taxon>Heteroscleromorpha</taxon>
        <taxon>Tetractinellida</taxon>
        <taxon>Astrophorina</taxon>
        <taxon>Geodiidae</taxon>
        <taxon>Geodia</taxon>
    </lineage>
</organism>
<keyword evidence="4" id="KW-0813">Transport</keyword>
<evidence type="ECO:0000256" key="2">
    <source>
        <dbReference type="ARBA" id="ARBA00005712"/>
    </source>
</evidence>
<keyword evidence="7" id="KW-0067">ATP-binding</keyword>
<evidence type="ECO:0000256" key="10">
    <source>
        <dbReference type="ARBA" id="ARBA00023136"/>
    </source>
</evidence>
<dbReference type="NCBIfam" id="TIGR01216">
    <property type="entry name" value="ATP_synt_epsi"/>
    <property type="match status" value="1"/>
</dbReference>
<dbReference type="InterPro" id="IPR004100">
    <property type="entry name" value="ATPase_F1/V1/A1_a/bsu_N"/>
</dbReference>
<dbReference type="Gene3D" id="2.40.10.170">
    <property type="match status" value="1"/>
</dbReference>
<keyword evidence="5" id="KW-0547">Nucleotide-binding</keyword>
<keyword evidence="9" id="KW-0406">Ion transport</keyword>
<evidence type="ECO:0000256" key="3">
    <source>
        <dbReference type="ARBA" id="ARBA00008936"/>
    </source>
</evidence>
<keyword evidence="10" id="KW-0472">Membrane</keyword>
<dbReference type="InterPro" id="IPR003593">
    <property type="entry name" value="AAA+_ATPase"/>
</dbReference>
<dbReference type="Pfam" id="PF00006">
    <property type="entry name" value="ATP-synt_ab"/>
    <property type="match status" value="1"/>
</dbReference>
<evidence type="ECO:0000313" key="16">
    <source>
        <dbReference type="Proteomes" id="UP001174909"/>
    </source>
</evidence>
<evidence type="ECO:0000259" key="14">
    <source>
        <dbReference type="SMART" id="SM00382"/>
    </source>
</evidence>
<name>A0AA35X6I6_GEOBA</name>
<keyword evidence="16" id="KW-1185">Reference proteome</keyword>
<dbReference type="Pfam" id="PF02874">
    <property type="entry name" value="ATP-synt_ab_N"/>
    <property type="match status" value="1"/>
</dbReference>
<accession>A0AA35X6I6</accession>
<dbReference type="InterPro" id="IPR001469">
    <property type="entry name" value="ATP_synth_F1_dsu/esu"/>
</dbReference>
<dbReference type="InterPro" id="IPR027417">
    <property type="entry name" value="P-loop_NTPase"/>
</dbReference>
<dbReference type="InterPro" id="IPR036771">
    <property type="entry name" value="ATPsynth_dsu/esu_N"/>
</dbReference>
<gene>
    <name evidence="15" type="ORF">GBAR_LOCUS22022</name>
</gene>
<evidence type="ECO:0000256" key="11">
    <source>
        <dbReference type="ARBA" id="ARBA00023196"/>
    </source>
</evidence>
<dbReference type="PANTHER" id="PTHR15184">
    <property type="entry name" value="ATP SYNTHASE"/>
    <property type="match status" value="1"/>
</dbReference>
<evidence type="ECO:0000256" key="5">
    <source>
        <dbReference type="ARBA" id="ARBA00022741"/>
    </source>
</evidence>
<dbReference type="NCBIfam" id="TIGR01039">
    <property type="entry name" value="atpD"/>
    <property type="match status" value="1"/>
</dbReference>
<dbReference type="EMBL" id="CASHTH010003050">
    <property type="protein sequence ID" value="CAI8039567.1"/>
    <property type="molecule type" value="Genomic_DNA"/>
</dbReference>
<dbReference type="InterPro" id="IPR020546">
    <property type="entry name" value="ATP_synth_F1_dsu/esu_N"/>
</dbReference>
<keyword evidence="11" id="KW-0139">CF(1)</keyword>
<dbReference type="NCBIfam" id="NF009980">
    <property type="entry name" value="PRK13446.1"/>
    <property type="match status" value="1"/>
</dbReference>
<dbReference type="SUPFAM" id="SSF51344">
    <property type="entry name" value="Epsilon subunit of F1F0-ATP synthase N-terminal domain"/>
    <property type="match status" value="1"/>
</dbReference>
<dbReference type="Pfam" id="PF00401">
    <property type="entry name" value="ATP-synt_DE"/>
    <property type="match status" value="1"/>
</dbReference>
<feature type="region of interest" description="Disordered" evidence="13">
    <location>
        <begin position="482"/>
        <end position="504"/>
    </location>
</feature>
<dbReference type="SUPFAM" id="SSF46604">
    <property type="entry name" value="Epsilon subunit of F1F0-ATP synthase C-terminal domain"/>
    <property type="match status" value="1"/>
</dbReference>
<dbReference type="SUPFAM" id="SSF52540">
    <property type="entry name" value="P-loop containing nucleoside triphosphate hydrolases"/>
    <property type="match status" value="1"/>
</dbReference>
<dbReference type="HAMAP" id="MF_00530">
    <property type="entry name" value="ATP_synth_epsil_bac"/>
    <property type="match status" value="1"/>
</dbReference>
<evidence type="ECO:0000256" key="1">
    <source>
        <dbReference type="ARBA" id="ARBA00004370"/>
    </source>
</evidence>
<evidence type="ECO:0000256" key="12">
    <source>
        <dbReference type="ARBA" id="ARBA00023310"/>
    </source>
</evidence>
<dbReference type="GO" id="GO:0005524">
    <property type="term" value="F:ATP binding"/>
    <property type="evidence" value="ECO:0007669"/>
    <property type="project" value="UniProtKB-KW"/>
</dbReference>
<dbReference type="SMART" id="SM00382">
    <property type="entry name" value="AAA"/>
    <property type="match status" value="1"/>
</dbReference>